<evidence type="ECO:0000313" key="6">
    <source>
        <dbReference type="EMBL" id="CAF3668259.1"/>
    </source>
</evidence>
<organism evidence="6 7">
    <name type="scientific">Adineta steineri</name>
    <dbReference type="NCBI Taxonomy" id="433720"/>
    <lineage>
        <taxon>Eukaryota</taxon>
        <taxon>Metazoa</taxon>
        <taxon>Spiralia</taxon>
        <taxon>Gnathifera</taxon>
        <taxon>Rotifera</taxon>
        <taxon>Eurotatoria</taxon>
        <taxon>Bdelloidea</taxon>
        <taxon>Adinetida</taxon>
        <taxon>Adinetidae</taxon>
        <taxon>Adineta</taxon>
    </lineage>
</organism>
<evidence type="ECO:0000256" key="2">
    <source>
        <dbReference type="ARBA" id="ARBA00022679"/>
    </source>
</evidence>
<dbReference type="Pfam" id="PF14497">
    <property type="entry name" value="GST_C_3"/>
    <property type="match status" value="1"/>
</dbReference>
<evidence type="ECO:0000256" key="3">
    <source>
        <dbReference type="ARBA" id="ARBA00047960"/>
    </source>
</evidence>
<dbReference type="SUPFAM" id="SSF47616">
    <property type="entry name" value="GST C-terminal domain-like"/>
    <property type="match status" value="1"/>
</dbReference>
<dbReference type="InterPro" id="IPR004046">
    <property type="entry name" value="GST_C"/>
</dbReference>
<protein>
    <recommendedName>
        <fullName evidence="1">glutathione transferase</fullName>
        <ecNumber evidence="1">2.5.1.18</ecNumber>
    </recommendedName>
</protein>
<dbReference type="AlphaFoldDB" id="A0A818SUQ1"/>
<evidence type="ECO:0000313" key="5">
    <source>
        <dbReference type="EMBL" id="CAF1035085.1"/>
    </source>
</evidence>
<name>A0A818SUQ1_9BILA</name>
<dbReference type="GO" id="GO:0004364">
    <property type="term" value="F:glutathione transferase activity"/>
    <property type="evidence" value="ECO:0007669"/>
    <property type="project" value="UniProtKB-EC"/>
</dbReference>
<accession>A0A818SUQ1</accession>
<dbReference type="Gene3D" id="1.20.1050.10">
    <property type="match status" value="1"/>
</dbReference>
<dbReference type="GO" id="GO:0006749">
    <property type="term" value="P:glutathione metabolic process"/>
    <property type="evidence" value="ECO:0007669"/>
    <property type="project" value="TreeGrafter"/>
</dbReference>
<comment type="catalytic activity">
    <reaction evidence="3">
        <text>RX + glutathione = an S-substituted glutathione + a halide anion + H(+)</text>
        <dbReference type="Rhea" id="RHEA:16437"/>
        <dbReference type="ChEBI" id="CHEBI:15378"/>
        <dbReference type="ChEBI" id="CHEBI:16042"/>
        <dbReference type="ChEBI" id="CHEBI:17792"/>
        <dbReference type="ChEBI" id="CHEBI:57925"/>
        <dbReference type="ChEBI" id="CHEBI:90779"/>
        <dbReference type="EC" id="2.5.1.18"/>
    </reaction>
</comment>
<dbReference type="OrthoDB" id="414243at2759"/>
<sequence length="106" mass="12577">MAYKTSRSVVDPDKREALTEEFYSEELPKHLQNLDTLGKLYGNGGHFFVGNQLTWVDLLFHSIIETFVRMKADYLDNFPWLKQNRAEVENQPKIAEYLKNRPRTQW</sequence>
<dbReference type="InterPro" id="IPR036282">
    <property type="entry name" value="Glutathione-S-Trfase_C_sf"/>
</dbReference>
<keyword evidence="2" id="KW-0808">Transferase</keyword>
<evidence type="ECO:0000313" key="7">
    <source>
        <dbReference type="Proteomes" id="UP000663881"/>
    </source>
</evidence>
<reference evidence="6" key="1">
    <citation type="submission" date="2021-02" db="EMBL/GenBank/DDBJ databases">
        <authorList>
            <person name="Nowell W R."/>
        </authorList>
    </citation>
    <scope>NUCLEOTIDE SEQUENCE</scope>
</reference>
<dbReference type="Proteomes" id="UP000663891">
    <property type="component" value="Unassembled WGS sequence"/>
</dbReference>
<dbReference type="CDD" id="cd03192">
    <property type="entry name" value="GST_C_Sigma_like"/>
    <property type="match status" value="1"/>
</dbReference>
<proteinExistence type="predicted"/>
<dbReference type="PROSITE" id="PS50405">
    <property type="entry name" value="GST_CTER"/>
    <property type="match status" value="1"/>
</dbReference>
<evidence type="ECO:0000256" key="1">
    <source>
        <dbReference type="ARBA" id="ARBA00012452"/>
    </source>
</evidence>
<comment type="caution">
    <text evidence="6">The sequence shown here is derived from an EMBL/GenBank/DDBJ whole genome shotgun (WGS) entry which is preliminary data.</text>
</comment>
<dbReference type="PANTHER" id="PTHR11571">
    <property type="entry name" value="GLUTATHIONE S-TRANSFERASE"/>
    <property type="match status" value="1"/>
</dbReference>
<dbReference type="EC" id="2.5.1.18" evidence="1"/>
<gene>
    <name evidence="6" type="ORF">OKA104_LOCUS10245</name>
    <name evidence="5" type="ORF">VCS650_LOCUS16550</name>
</gene>
<evidence type="ECO:0000259" key="4">
    <source>
        <dbReference type="PROSITE" id="PS50405"/>
    </source>
</evidence>
<dbReference type="EMBL" id="CAJOAY010000450">
    <property type="protein sequence ID" value="CAF3668259.1"/>
    <property type="molecule type" value="Genomic_DNA"/>
</dbReference>
<dbReference type="InterPro" id="IPR050213">
    <property type="entry name" value="GST_superfamily"/>
</dbReference>
<feature type="domain" description="GST C-terminal" evidence="4">
    <location>
        <begin position="1"/>
        <end position="106"/>
    </location>
</feature>
<dbReference type="PANTHER" id="PTHR11571:SF224">
    <property type="entry name" value="HEMATOPOIETIC PROSTAGLANDIN D SYNTHASE"/>
    <property type="match status" value="1"/>
</dbReference>
<dbReference type="Proteomes" id="UP000663881">
    <property type="component" value="Unassembled WGS sequence"/>
</dbReference>
<dbReference type="EMBL" id="CAJNON010000148">
    <property type="protein sequence ID" value="CAF1035085.1"/>
    <property type="molecule type" value="Genomic_DNA"/>
</dbReference>
<dbReference type="InterPro" id="IPR010987">
    <property type="entry name" value="Glutathione-S-Trfase_C-like"/>
</dbReference>